<dbReference type="InterPro" id="IPR027267">
    <property type="entry name" value="AH/BAR_dom_sf"/>
</dbReference>
<organism evidence="4 5">
    <name type="scientific">Smittium culicis</name>
    <dbReference type="NCBI Taxonomy" id="133412"/>
    <lineage>
        <taxon>Eukaryota</taxon>
        <taxon>Fungi</taxon>
        <taxon>Fungi incertae sedis</taxon>
        <taxon>Zoopagomycota</taxon>
        <taxon>Kickxellomycotina</taxon>
        <taxon>Harpellomycetes</taxon>
        <taxon>Harpellales</taxon>
        <taxon>Legeriomycetaceae</taxon>
        <taxon>Smittium</taxon>
    </lineage>
</organism>
<dbReference type="OrthoDB" id="271164at2759"/>
<feature type="coiled-coil region" evidence="1">
    <location>
        <begin position="455"/>
        <end position="482"/>
    </location>
</feature>
<dbReference type="SMART" id="SM00312">
    <property type="entry name" value="PX"/>
    <property type="match status" value="1"/>
</dbReference>
<feature type="compositionally biased region" description="Polar residues" evidence="2">
    <location>
        <begin position="81"/>
        <end position="102"/>
    </location>
</feature>
<evidence type="ECO:0000259" key="3">
    <source>
        <dbReference type="PROSITE" id="PS50195"/>
    </source>
</evidence>
<proteinExistence type="predicted"/>
<dbReference type="Gene3D" id="1.20.1270.60">
    <property type="entry name" value="Arfaptin homology (AH) domain/BAR domain"/>
    <property type="match status" value="1"/>
</dbReference>
<feature type="region of interest" description="Disordered" evidence="2">
    <location>
        <begin position="21"/>
        <end position="58"/>
    </location>
</feature>
<gene>
    <name evidence="4" type="ORF">AYI69_g11504</name>
</gene>
<dbReference type="GO" id="GO:0045053">
    <property type="term" value="P:protein retention in Golgi apparatus"/>
    <property type="evidence" value="ECO:0007669"/>
    <property type="project" value="TreeGrafter"/>
</dbReference>
<feature type="compositionally biased region" description="Low complexity" evidence="2">
    <location>
        <begin position="24"/>
        <end position="33"/>
    </location>
</feature>
<dbReference type="PANTHER" id="PTHR10555">
    <property type="entry name" value="SORTING NEXIN"/>
    <property type="match status" value="1"/>
</dbReference>
<dbReference type="EMBL" id="LSSM01007690">
    <property type="protein sequence ID" value="OMJ07293.1"/>
    <property type="molecule type" value="Genomic_DNA"/>
</dbReference>
<keyword evidence="1" id="KW-0175">Coiled coil</keyword>
<dbReference type="Gene3D" id="3.30.1520.10">
    <property type="entry name" value="Phox-like domain"/>
    <property type="match status" value="1"/>
</dbReference>
<dbReference type="GO" id="GO:0035091">
    <property type="term" value="F:phosphatidylinositol binding"/>
    <property type="evidence" value="ECO:0007669"/>
    <property type="project" value="InterPro"/>
</dbReference>
<dbReference type="GO" id="GO:0005768">
    <property type="term" value="C:endosome"/>
    <property type="evidence" value="ECO:0007669"/>
    <property type="project" value="TreeGrafter"/>
</dbReference>
<dbReference type="GO" id="GO:0005829">
    <property type="term" value="C:cytosol"/>
    <property type="evidence" value="ECO:0007669"/>
    <property type="project" value="GOC"/>
</dbReference>
<dbReference type="Pfam" id="PF09325">
    <property type="entry name" value="Vps5"/>
    <property type="match status" value="1"/>
</dbReference>
<feature type="region of interest" description="Disordered" evidence="2">
    <location>
        <begin position="80"/>
        <end position="102"/>
    </location>
</feature>
<evidence type="ECO:0000256" key="2">
    <source>
        <dbReference type="SAM" id="MobiDB-lite"/>
    </source>
</evidence>
<keyword evidence="5" id="KW-1185">Reference proteome</keyword>
<name>A0A1R1WY34_9FUNG</name>
<protein>
    <submittedName>
        <fullName evidence="4">Vacuolar protein sorting-associated protein vps5</fullName>
    </submittedName>
</protein>
<dbReference type="PROSITE" id="PS50195">
    <property type="entry name" value="PX"/>
    <property type="match status" value="1"/>
</dbReference>
<dbReference type="Pfam" id="PF00787">
    <property type="entry name" value="PX"/>
    <property type="match status" value="1"/>
</dbReference>
<dbReference type="InterPro" id="IPR001683">
    <property type="entry name" value="PX_dom"/>
</dbReference>
<evidence type="ECO:0000313" key="5">
    <source>
        <dbReference type="Proteomes" id="UP000187429"/>
    </source>
</evidence>
<comment type="caution">
    <text evidence="4">The sequence shown here is derived from an EMBL/GenBank/DDBJ whole genome shotgun (WGS) entry which is preliminary data.</text>
</comment>
<reference evidence="5" key="1">
    <citation type="submission" date="2017-01" db="EMBL/GenBank/DDBJ databases">
        <authorList>
            <person name="Wang Y."/>
            <person name="White M."/>
            <person name="Kvist S."/>
            <person name="Moncalvo J.-M."/>
        </authorList>
    </citation>
    <scope>NUCLEOTIDE SEQUENCE [LARGE SCALE GENOMIC DNA]</scope>
    <source>
        <strain evidence="5">ID-206-W2</strain>
    </source>
</reference>
<dbReference type="SUPFAM" id="SSF64268">
    <property type="entry name" value="PX domain"/>
    <property type="match status" value="1"/>
</dbReference>
<dbReference type="InterPro" id="IPR015404">
    <property type="entry name" value="Vps5_C"/>
</dbReference>
<dbReference type="GO" id="GO:0042147">
    <property type="term" value="P:retrograde transport, endosome to Golgi"/>
    <property type="evidence" value="ECO:0007669"/>
    <property type="project" value="TreeGrafter"/>
</dbReference>
<evidence type="ECO:0000256" key="1">
    <source>
        <dbReference type="SAM" id="Coils"/>
    </source>
</evidence>
<evidence type="ECO:0000313" key="4">
    <source>
        <dbReference type="EMBL" id="OMJ07293.1"/>
    </source>
</evidence>
<dbReference type="AlphaFoldDB" id="A0A1R1WY34"/>
<accession>A0A1R1WY34</accession>
<dbReference type="InterPro" id="IPR036871">
    <property type="entry name" value="PX_dom_sf"/>
</dbReference>
<dbReference type="Proteomes" id="UP000187429">
    <property type="component" value="Unassembled WGS sequence"/>
</dbReference>
<feature type="domain" description="PX" evidence="3">
    <location>
        <begin position="296"/>
        <end position="413"/>
    </location>
</feature>
<sequence length="691" mass="77440">MFSSNLDDVIDPFAEEAVTWSSLSINPNSSKNRPPSPEKQDLYNNDSESSELEKPNHFQIDNPSIIDDFQSLSLKPEIVSPSKNIPNSSQTPFEQSDSNISFPSKSVLNSTNIQSDIDYAAKNSLSAENSIKANITSPDNNAKAASRPILFKRNLNKTRVLLSNKSNTSSSTFIDPLADNPSSLSNQNSPTINNNSTFQNTISPSPITPISNNSLPGSILSPTHDSYTNSPTPNFANNAFAPANNPIISQRNNNIQLPPQHQTDISTFEEPQIVPLHIESEDEYLNDSTTKNAPLPYINISVSEPIKISDSISSHTVYKVSTKTDCSLFVEKEFIVRRRYRDFEWLYLQLQIENPGIIIPPIPEKQSFGRFEQRFIENRKIGLQTHLDRIAGHPILHKNKSFILFLESKDFVSQAKIISESTKEAATTGSSLGDLFGSSKYLIKNDIFGEKFRELELLETQLKALLKSLDATEKQREELSLAHLELGEAFLAVSNAEKHFGSSSSSQPNDGMDISLLLMEMGKMQKKLHSLQKKISSDTITRFVNSTEEYIRTVASAKYTFMSRVKIHDKWQNAVNEVLKKKKNFVQIQNKSTKRSFLGSSADTSGSVQDPQLANNEKVKALVREIHSVEEMKKAFDSATSRLSEELDRFDELRIGAFQEAIEHHLVGMIEIQDEVVGLWDKFSNSPFLKE</sequence>
<dbReference type="PANTHER" id="PTHR10555:SF170">
    <property type="entry name" value="FI18122P1"/>
    <property type="match status" value="1"/>
</dbReference>